<reference evidence="9" key="1">
    <citation type="submission" date="2012-01" db="EMBL/GenBank/DDBJ databases">
        <title>The Genome Sequence of Treponema denticola H1-T.</title>
        <authorList>
            <consortium name="The Broad Institute Genome Sequencing Platform"/>
            <person name="Earl A."/>
            <person name="Ward D."/>
            <person name="Feldgarden M."/>
            <person name="Gevers D."/>
            <person name="Blanton J.M."/>
            <person name="Fenno C.J."/>
            <person name="Baranova O.V."/>
            <person name="Mathney J."/>
            <person name="Dewhirst F.E."/>
            <person name="Izard J."/>
            <person name="Young S.K."/>
            <person name="Zeng Q."/>
            <person name="Gargeya S."/>
            <person name="Fitzgerald M."/>
            <person name="Haas B."/>
            <person name="Abouelleil A."/>
            <person name="Alvarado L."/>
            <person name="Arachchi H.M."/>
            <person name="Berlin A."/>
            <person name="Chapman S.B."/>
            <person name="Gearin G."/>
            <person name="Goldberg J."/>
            <person name="Griggs A."/>
            <person name="Gujja S."/>
            <person name="Hansen M."/>
            <person name="Heiman D."/>
            <person name="Howarth C."/>
            <person name="Larimer J."/>
            <person name="Lui A."/>
            <person name="MacDonald P.J.P."/>
            <person name="McCowen C."/>
            <person name="Montmayeur A."/>
            <person name="Murphy C."/>
            <person name="Neiman D."/>
            <person name="Pearson M."/>
            <person name="Priest M."/>
            <person name="Roberts A."/>
            <person name="Saif S."/>
            <person name="Shea T."/>
            <person name="Sisk P."/>
            <person name="Stolte C."/>
            <person name="Sykes S."/>
            <person name="Wortman J."/>
            <person name="Nusbaum C."/>
            <person name="Birren B."/>
        </authorList>
    </citation>
    <scope>NUCLEOTIDE SEQUENCE [LARGE SCALE GENOMIC DNA]</scope>
    <source>
        <strain evidence="9">H1-T</strain>
    </source>
</reference>
<comment type="caution">
    <text evidence="9">The sequence shown here is derived from an EMBL/GenBank/DDBJ whole genome shotgun (WGS) entry which is preliminary data.</text>
</comment>
<feature type="transmembrane region" description="Helical" evidence="7">
    <location>
        <begin position="114"/>
        <end position="133"/>
    </location>
</feature>
<dbReference type="Gene3D" id="1.10.3720.10">
    <property type="entry name" value="MetI-like"/>
    <property type="match status" value="1"/>
</dbReference>
<dbReference type="PANTHER" id="PTHR43386:SF1">
    <property type="entry name" value="D,D-DIPEPTIDE TRANSPORT SYSTEM PERMEASE PROTEIN DDPC-RELATED"/>
    <property type="match status" value="1"/>
</dbReference>
<proteinExistence type="inferred from homology"/>
<evidence type="ECO:0000313" key="9">
    <source>
        <dbReference type="EMBL" id="EMB33399.1"/>
    </source>
</evidence>
<evidence type="ECO:0000256" key="2">
    <source>
        <dbReference type="ARBA" id="ARBA00022448"/>
    </source>
</evidence>
<feature type="transmembrane region" description="Helical" evidence="7">
    <location>
        <begin position="139"/>
        <end position="156"/>
    </location>
</feature>
<dbReference type="GO" id="GO:0055085">
    <property type="term" value="P:transmembrane transport"/>
    <property type="evidence" value="ECO:0007669"/>
    <property type="project" value="InterPro"/>
</dbReference>
<protein>
    <recommendedName>
        <fullName evidence="8">ABC transmembrane type-1 domain-containing protein</fullName>
    </recommendedName>
</protein>
<feature type="transmembrane region" description="Helical" evidence="7">
    <location>
        <begin position="78"/>
        <end position="102"/>
    </location>
</feature>
<evidence type="ECO:0000259" key="8">
    <source>
        <dbReference type="PROSITE" id="PS50928"/>
    </source>
</evidence>
<sequence length="270" mass="29883">MKKLIKKFKSKSIGFKISVLILLIFILSAILADLYSQNGIDTDIENTLQSPNSAHFFGTDDLGRDYFARALHGARASLIVGFLSVIISTSIGSLIGIISGYFGGKIDMLIMRIIDILMSIPSFFLILILNAYLKPGIQNIIFIIGLFNWMSIARLVRAETLSIKTKEYVIYAKMIGIDDKKIIFKHILKNIFDIIRVAASINVARAILTESTLSFLGLGVRPPNSSWGSMLKDAQQYLGEAPHLALIPGILILLTVLSFNLIGDHIRGER</sequence>
<dbReference type="CDD" id="cd06261">
    <property type="entry name" value="TM_PBP2"/>
    <property type="match status" value="1"/>
</dbReference>
<dbReference type="InterPro" id="IPR050366">
    <property type="entry name" value="BP-dependent_transpt_permease"/>
</dbReference>
<organism evidence="9">
    <name type="scientific">Treponema denticola H1-T</name>
    <dbReference type="NCBI Taxonomy" id="999431"/>
    <lineage>
        <taxon>Bacteria</taxon>
        <taxon>Pseudomonadati</taxon>
        <taxon>Spirochaetota</taxon>
        <taxon>Spirochaetia</taxon>
        <taxon>Spirochaetales</taxon>
        <taxon>Treponemataceae</taxon>
        <taxon>Treponema</taxon>
    </lineage>
</organism>
<dbReference type="AlphaFoldDB" id="M2CG99"/>
<dbReference type="Pfam" id="PF00528">
    <property type="entry name" value="BPD_transp_1"/>
    <property type="match status" value="1"/>
</dbReference>
<evidence type="ECO:0000256" key="5">
    <source>
        <dbReference type="ARBA" id="ARBA00022989"/>
    </source>
</evidence>
<gene>
    <name evidence="9" type="ORF">HMPREF9725_00400</name>
</gene>
<feature type="transmembrane region" description="Helical" evidence="7">
    <location>
        <begin position="241"/>
        <end position="262"/>
    </location>
</feature>
<keyword evidence="6 7" id="KW-0472">Membrane</keyword>
<dbReference type="PATRIC" id="fig|999431.4.peg.415"/>
<dbReference type="Proteomes" id="UP000011708">
    <property type="component" value="Chromosome"/>
</dbReference>
<dbReference type="InterPro" id="IPR035906">
    <property type="entry name" value="MetI-like_sf"/>
</dbReference>
<feature type="transmembrane region" description="Helical" evidence="7">
    <location>
        <begin position="194"/>
        <end position="221"/>
    </location>
</feature>
<dbReference type="PROSITE" id="PS50928">
    <property type="entry name" value="ABC_TM1"/>
    <property type="match status" value="1"/>
</dbReference>
<dbReference type="SUPFAM" id="SSF161098">
    <property type="entry name" value="MetI-like"/>
    <property type="match status" value="1"/>
</dbReference>
<keyword evidence="4 7" id="KW-0812">Transmembrane</keyword>
<feature type="domain" description="ABC transmembrane type-1" evidence="8">
    <location>
        <begin position="74"/>
        <end position="263"/>
    </location>
</feature>
<keyword evidence="2 7" id="KW-0813">Transport</keyword>
<keyword evidence="5 7" id="KW-1133">Transmembrane helix</keyword>
<comment type="subcellular location">
    <subcellularLocation>
        <location evidence="1 7">Cell membrane</location>
        <topology evidence="1 7">Multi-pass membrane protein</topology>
    </subcellularLocation>
</comment>
<evidence type="ECO:0000256" key="4">
    <source>
        <dbReference type="ARBA" id="ARBA00022692"/>
    </source>
</evidence>
<accession>M2CG99</accession>
<dbReference type="GO" id="GO:0005886">
    <property type="term" value="C:plasma membrane"/>
    <property type="evidence" value="ECO:0007669"/>
    <property type="project" value="UniProtKB-SubCell"/>
</dbReference>
<evidence type="ECO:0000256" key="7">
    <source>
        <dbReference type="RuleBase" id="RU363032"/>
    </source>
</evidence>
<dbReference type="HOGENOM" id="CLU_028518_1_1_12"/>
<evidence type="ECO:0000256" key="3">
    <source>
        <dbReference type="ARBA" id="ARBA00022475"/>
    </source>
</evidence>
<name>M2CG99_TREDN</name>
<dbReference type="EMBL" id="AGDW01000007">
    <property type="protein sequence ID" value="EMB33399.1"/>
    <property type="molecule type" value="Genomic_DNA"/>
</dbReference>
<dbReference type="InterPro" id="IPR000515">
    <property type="entry name" value="MetI-like"/>
</dbReference>
<evidence type="ECO:0000256" key="1">
    <source>
        <dbReference type="ARBA" id="ARBA00004651"/>
    </source>
</evidence>
<keyword evidence="3" id="KW-1003">Cell membrane</keyword>
<dbReference type="PANTHER" id="PTHR43386">
    <property type="entry name" value="OLIGOPEPTIDE TRANSPORT SYSTEM PERMEASE PROTEIN APPC"/>
    <property type="match status" value="1"/>
</dbReference>
<dbReference type="RefSeq" id="WP_002687264.1">
    <property type="nucleotide sequence ID" value="NZ_CM001794.1"/>
</dbReference>
<evidence type="ECO:0000256" key="6">
    <source>
        <dbReference type="ARBA" id="ARBA00023136"/>
    </source>
</evidence>
<comment type="similarity">
    <text evidence="7">Belongs to the binding-protein-dependent transport system permease family.</text>
</comment>